<evidence type="ECO:0000313" key="2">
    <source>
        <dbReference type="EMBL" id="SLM61932.1"/>
    </source>
</evidence>
<feature type="transmembrane region" description="Helical" evidence="1">
    <location>
        <begin position="20"/>
        <end position="40"/>
    </location>
</feature>
<sequence length="55" mass="5886">MREINTRRHPGAQQTSGMKLTAGCFITCLTTAWGTIAVFGKGKPCVFPSPHPGLL</sequence>
<evidence type="ECO:0000256" key="1">
    <source>
        <dbReference type="SAM" id="Phobius"/>
    </source>
</evidence>
<dbReference type="KEGG" id="daq:DAQ1742_00868"/>
<organism evidence="2 3">
    <name type="scientific">Dickeya aquatica</name>
    <dbReference type="NCBI Taxonomy" id="1401087"/>
    <lineage>
        <taxon>Bacteria</taxon>
        <taxon>Pseudomonadati</taxon>
        <taxon>Pseudomonadota</taxon>
        <taxon>Gammaproteobacteria</taxon>
        <taxon>Enterobacterales</taxon>
        <taxon>Pectobacteriaceae</taxon>
        <taxon>Dickeya</taxon>
    </lineage>
</organism>
<keyword evidence="3" id="KW-1185">Reference proteome</keyword>
<protein>
    <submittedName>
        <fullName evidence="2">Uncharacterized protein</fullName>
    </submittedName>
</protein>
<reference evidence="2 3" key="1">
    <citation type="submission" date="2016-09" db="EMBL/GenBank/DDBJ databases">
        <authorList>
            <person name="Reverchon S."/>
            <person name="Nasser W."/>
            <person name="Leonard S."/>
            <person name="Brochier C."/>
            <person name="Duprey A."/>
        </authorList>
    </citation>
    <scope>NUCLEOTIDE SEQUENCE [LARGE SCALE GENOMIC DNA]</scope>
    <source>
        <strain evidence="2 3">174/2</strain>
    </source>
</reference>
<dbReference type="AlphaFoldDB" id="A0A375A733"/>
<accession>A0A375A733</accession>
<dbReference type="Proteomes" id="UP000294820">
    <property type="component" value="Chromosome 1"/>
</dbReference>
<keyword evidence="1" id="KW-0472">Membrane</keyword>
<proteinExistence type="predicted"/>
<name>A0A375A733_9GAMM</name>
<keyword evidence="1" id="KW-0812">Transmembrane</keyword>
<evidence type="ECO:0000313" key="3">
    <source>
        <dbReference type="Proteomes" id="UP000294820"/>
    </source>
</evidence>
<gene>
    <name evidence="2" type="ORF">DAQ1742_00868</name>
</gene>
<dbReference type="EMBL" id="LT615367">
    <property type="protein sequence ID" value="SLM61932.1"/>
    <property type="molecule type" value="Genomic_DNA"/>
</dbReference>
<keyword evidence="1" id="KW-1133">Transmembrane helix</keyword>